<dbReference type="RefSeq" id="WP_013807659.1">
    <property type="nucleotide sequence ID" value="NC_015564.1"/>
</dbReference>
<dbReference type="GO" id="GO:0016020">
    <property type="term" value="C:membrane"/>
    <property type="evidence" value="ECO:0007669"/>
    <property type="project" value="TreeGrafter"/>
</dbReference>
<reference evidence="2 3" key="1">
    <citation type="journal article" date="2011" name="J. Bacteriol.">
        <title>Complete genome sequence of Amycolicicoccus subflavus DQS3-9A1T, an actinomycete isolated from crude oil-polluted soil.</title>
        <authorList>
            <person name="Cai M."/>
            <person name="Chen W.M."/>
            <person name="Nie Y."/>
            <person name="Chi C.Q."/>
            <person name="Wang Y.N."/>
            <person name="Tang Y.Q."/>
            <person name="Li G.Y."/>
            <person name="Wu X.L."/>
        </authorList>
    </citation>
    <scope>NUCLEOTIDE SEQUENCE [LARGE SCALE GENOMIC DNA]</scope>
    <source>
        <strain evidence="3">DSM 45089 / DQS3-9A1</strain>
    </source>
</reference>
<dbReference type="AlphaFoldDB" id="F6EJ78"/>
<keyword evidence="3" id="KW-1185">Reference proteome</keyword>
<evidence type="ECO:0000313" key="3">
    <source>
        <dbReference type="Proteomes" id="UP000009235"/>
    </source>
</evidence>
<keyword evidence="2" id="KW-0808">Transferase</keyword>
<name>F6EJ78_HOYSD</name>
<dbReference type="Proteomes" id="UP000009235">
    <property type="component" value="Chromosome"/>
</dbReference>
<accession>F6EJ78</accession>
<evidence type="ECO:0000259" key="1">
    <source>
        <dbReference type="SMART" id="SM00563"/>
    </source>
</evidence>
<sequence>MTTTHSAAANLVRRAGLAIVRRHNQHELHVDSPLPSAPALLVSNHGHGGITDLNVCALGATLDELGVSDSVVFLTHQIAWTLGFGRIAERLGCRPASKESADEAFAARQYVAVFPGGDVDAAKPYQERHRIKFGGRSGYARLAMKHEVPVVPVVTAGAGNSLFVLSDGQKLAKALSLPRLLRVKTLPVTLSIPWGLTIGITTILPYLPLPVKITTAVLPAMHPEAGERPEDFAARVEQAMQARLDGLVR</sequence>
<evidence type="ECO:0000313" key="2">
    <source>
        <dbReference type="EMBL" id="AEF41310.1"/>
    </source>
</evidence>
<gene>
    <name evidence="2" type="ordered locus">AS9A_2863</name>
</gene>
<proteinExistence type="predicted"/>
<dbReference type="HOGENOM" id="CLU_015395_1_0_11"/>
<keyword evidence="2" id="KW-0012">Acyltransferase</keyword>
<dbReference type="STRING" id="443218.AS9A_2863"/>
<dbReference type="GO" id="GO:0016746">
    <property type="term" value="F:acyltransferase activity"/>
    <property type="evidence" value="ECO:0007669"/>
    <property type="project" value="UniProtKB-KW"/>
</dbReference>
<dbReference type="PANTHER" id="PTHR22753">
    <property type="entry name" value="TRANSMEMBRANE PROTEIN 68"/>
    <property type="match status" value="1"/>
</dbReference>
<dbReference type="InterPro" id="IPR002123">
    <property type="entry name" value="Plipid/glycerol_acylTrfase"/>
</dbReference>
<dbReference type="eggNOG" id="COG0204">
    <property type="taxonomic scope" value="Bacteria"/>
</dbReference>
<dbReference type="PANTHER" id="PTHR22753:SF14">
    <property type="entry name" value="MONOACYLGLYCEROL_DIACYLGLYCEROL O-ACYLTRANSFERASE"/>
    <property type="match status" value="1"/>
</dbReference>
<dbReference type="Pfam" id="PF01553">
    <property type="entry name" value="Acyltransferase"/>
    <property type="match status" value="1"/>
</dbReference>
<dbReference type="OrthoDB" id="7056876at2"/>
<feature type="domain" description="Phospholipid/glycerol acyltransferase" evidence="1">
    <location>
        <begin position="39"/>
        <end position="158"/>
    </location>
</feature>
<dbReference type="SMART" id="SM00563">
    <property type="entry name" value="PlsC"/>
    <property type="match status" value="1"/>
</dbReference>
<protein>
    <submittedName>
        <fullName evidence="2">Phospholipid/glycerol acyltransferase</fullName>
    </submittedName>
</protein>
<dbReference type="KEGG" id="asd:AS9A_2863"/>
<organism evidence="2 3">
    <name type="scientific">Hoyosella subflava (strain DSM 45089 / JCM 17490 / NBRC 109087 / DQS3-9A1)</name>
    <name type="common">Amycolicicoccus subflavus</name>
    <dbReference type="NCBI Taxonomy" id="443218"/>
    <lineage>
        <taxon>Bacteria</taxon>
        <taxon>Bacillati</taxon>
        <taxon>Actinomycetota</taxon>
        <taxon>Actinomycetes</taxon>
        <taxon>Mycobacteriales</taxon>
        <taxon>Hoyosellaceae</taxon>
        <taxon>Hoyosella</taxon>
    </lineage>
</organism>
<dbReference type="EMBL" id="CP002786">
    <property type="protein sequence ID" value="AEF41310.1"/>
    <property type="molecule type" value="Genomic_DNA"/>
</dbReference>